<evidence type="ECO:0000313" key="2">
    <source>
        <dbReference type="EMBL" id="QDV44857.1"/>
    </source>
</evidence>
<accession>A0A518HVL6</accession>
<dbReference type="EMBL" id="CP037423">
    <property type="protein sequence ID" value="QDV44857.1"/>
    <property type="molecule type" value="Genomic_DNA"/>
</dbReference>
<dbReference type="RefSeq" id="WP_145389125.1">
    <property type="nucleotide sequence ID" value="NZ_CP037423.1"/>
</dbReference>
<organism evidence="2 3">
    <name type="scientific">Stieleria neptunia</name>
    <dbReference type="NCBI Taxonomy" id="2527979"/>
    <lineage>
        <taxon>Bacteria</taxon>
        <taxon>Pseudomonadati</taxon>
        <taxon>Planctomycetota</taxon>
        <taxon>Planctomycetia</taxon>
        <taxon>Pirellulales</taxon>
        <taxon>Pirellulaceae</taxon>
        <taxon>Stieleria</taxon>
    </lineage>
</organism>
<evidence type="ECO:0000256" key="1">
    <source>
        <dbReference type="SAM" id="Coils"/>
    </source>
</evidence>
<proteinExistence type="predicted"/>
<gene>
    <name evidence="2" type="primary">smc_12</name>
    <name evidence="2" type="ORF">Enr13x_47280</name>
</gene>
<feature type="coiled-coil region" evidence="1">
    <location>
        <begin position="156"/>
        <end position="223"/>
    </location>
</feature>
<feature type="coiled-coil region" evidence="1">
    <location>
        <begin position="70"/>
        <end position="104"/>
    </location>
</feature>
<sequence>MLKKAIVAGGAVALLSSLAVGVPLASYTRCGVSWLRDSASDAVPLEWELKRARQMISDLKPEITDNAKRIAREKIEVVRLEKQLNETESRLASAQNDIERLTGDLEGGNEYFTYAGRTYTSVQVKDDLKNRFKRFKTRRATADKLQQMLTARQSTLSAAQHRMEEMLSAKRQLEVEVENLQARLGALRVAQTASELSLDDSHLSQTRRLLDEIETRIDVEEETMSVDAEYFGEINLEDSGDEDLLDDIANYFDSEPGQSKALVAIQLN</sequence>
<dbReference type="KEGG" id="snep:Enr13x_47280"/>
<reference evidence="2 3" key="1">
    <citation type="submission" date="2019-03" db="EMBL/GenBank/DDBJ databases">
        <title>Deep-cultivation of Planctomycetes and their phenomic and genomic characterization uncovers novel biology.</title>
        <authorList>
            <person name="Wiegand S."/>
            <person name="Jogler M."/>
            <person name="Boedeker C."/>
            <person name="Pinto D."/>
            <person name="Vollmers J."/>
            <person name="Rivas-Marin E."/>
            <person name="Kohn T."/>
            <person name="Peeters S.H."/>
            <person name="Heuer A."/>
            <person name="Rast P."/>
            <person name="Oberbeckmann S."/>
            <person name="Bunk B."/>
            <person name="Jeske O."/>
            <person name="Meyerdierks A."/>
            <person name="Storesund J.E."/>
            <person name="Kallscheuer N."/>
            <person name="Luecker S."/>
            <person name="Lage O.M."/>
            <person name="Pohl T."/>
            <person name="Merkel B.J."/>
            <person name="Hornburger P."/>
            <person name="Mueller R.-W."/>
            <person name="Bruemmer F."/>
            <person name="Labrenz M."/>
            <person name="Spormann A.M."/>
            <person name="Op den Camp H."/>
            <person name="Overmann J."/>
            <person name="Amann R."/>
            <person name="Jetten M.S.M."/>
            <person name="Mascher T."/>
            <person name="Medema M.H."/>
            <person name="Devos D.P."/>
            <person name="Kaster A.-K."/>
            <person name="Ovreas L."/>
            <person name="Rohde M."/>
            <person name="Galperin M.Y."/>
            <person name="Jogler C."/>
        </authorList>
    </citation>
    <scope>NUCLEOTIDE SEQUENCE [LARGE SCALE GENOMIC DNA]</scope>
    <source>
        <strain evidence="2 3">Enr13</strain>
    </source>
</reference>
<evidence type="ECO:0000313" key="3">
    <source>
        <dbReference type="Proteomes" id="UP000319004"/>
    </source>
</evidence>
<protein>
    <submittedName>
        <fullName evidence="2">Chromosome partition protein Smc</fullName>
    </submittedName>
</protein>
<keyword evidence="1" id="KW-0175">Coiled coil</keyword>
<keyword evidence="3" id="KW-1185">Reference proteome</keyword>
<dbReference type="Proteomes" id="UP000319004">
    <property type="component" value="Chromosome"/>
</dbReference>
<name>A0A518HVL6_9BACT</name>
<dbReference type="OrthoDB" id="271886at2"/>
<dbReference type="AlphaFoldDB" id="A0A518HVL6"/>